<comment type="subcellular location">
    <subcellularLocation>
        <location evidence="5">Nucleus</location>
    </subcellularLocation>
</comment>
<dbReference type="GO" id="GO:0090575">
    <property type="term" value="C:RNA polymerase II transcription regulator complex"/>
    <property type="evidence" value="ECO:0007669"/>
    <property type="project" value="TreeGrafter"/>
</dbReference>
<keyword evidence="5" id="KW-0539">Nucleus</keyword>
<evidence type="ECO:0000313" key="9">
    <source>
        <dbReference type="Proteomes" id="UP000789396"/>
    </source>
</evidence>
<dbReference type="OrthoDB" id="1743261at2759"/>
<organism evidence="8 9">
    <name type="scientific">Racocetra fulgida</name>
    <dbReference type="NCBI Taxonomy" id="60492"/>
    <lineage>
        <taxon>Eukaryota</taxon>
        <taxon>Fungi</taxon>
        <taxon>Fungi incertae sedis</taxon>
        <taxon>Mucoromycota</taxon>
        <taxon>Glomeromycotina</taxon>
        <taxon>Glomeromycetes</taxon>
        <taxon>Diversisporales</taxon>
        <taxon>Gigasporaceae</taxon>
        <taxon>Racocetra</taxon>
    </lineage>
</organism>
<comment type="similarity">
    <text evidence="1 5">Belongs to the E2F/DP family.</text>
</comment>
<evidence type="ECO:0000256" key="6">
    <source>
        <dbReference type="SAM" id="Coils"/>
    </source>
</evidence>
<evidence type="ECO:0000256" key="4">
    <source>
        <dbReference type="ARBA" id="ARBA00023163"/>
    </source>
</evidence>
<dbReference type="PANTHER" id="PTHR12081">
    <property type="entry name" value="TRANSCRIPTION FACTOR E2F"/>
    <property type="match status" value="1"/>
</dbReference>
<dbReference type="AlphaFoldDB" id="A0A9N8ZWG4"/>
<evidence type="ECO:0000256" key="3">
    <source>
        <dbReference type="ARBA" id="ARBA00023125"/>
    </source>
</evidence>
<dbReference type="Proteomes" id="UP000789396">
    <property type="component" value="Unassembled WGS sequence"/>
</dbReference>
<keyword evidence="4 5" id="KW-0804">Transcription</keyword>
<dbReference type="EMBL" id="CAJVPZ010002279">
    <property type="protein sequence ID" value="CAG8509558.1"/>
    <property type="molecule type" value="Genomic_DNA"/>
</dbReference>
<dbReference type="FunFam" id="1.10.10.10:FF:000008">
    <property type="entry name" value="E2F transcription factor 1"/>
    <property type="match status" value="1"/>
</dbReference>
<dbReference type="SMART" id="SM01372">
    <property type="entry name" value="E2F_TDP"/>
    <property type="match status" value="1"/>
</dbReference>
<protein>
    <submittedName>
        <fullName evidence="8">44_t:CDS:1</fullName>
    </submittedName>
</protein>
<name>A0A9N8ZWG4_9GLOM</name>
<evidence type="ECO:0000313" key="8">
    <source>
        <dbReference type="EMBL" id="CAG8509558.1"/>
    </source>
</evidence>
<keyword evidence="3 5" id="KW-0238">DNA-binding</keyword>
<dbReference type="InterPro" id="IPR036388">
    <property type="entry name" value="WH-like_DNA-bd_sf"/>
</dbReference>
<dbReference type="Gene3D" id="1.10.10.10">
    <property type="entry name" value="Winged helix-like DNA-binding domain superfamily/Winged helix DNA-binding domain"/>
    <property type="match status" value="1"/>
</dbReference>
<dbReference type="GO" id="GO:0000978">
    <property type="term" value="F:RNA polymerase II cis-regulatory region sequence-specific DNA binding"/>
    <property type="evidence" value="ECO:0007669"/>
    <property type="project" value="InterPro"/>
</dbReference>
<keyword evidence="2 5" id="KW-0805">Transcription regulation</keyword>
<evidence type="ECO:0000259" key="7">
    <source>
        <dbReference type="SMART" id="SM01372"/>
    </source>
</evidence>
<keyword evidence="6" id="KW-0175">Coiled coil</keyword>
<sequence>MLLLEILLNPVQAPALKIPKIHCHFQLADDHPFLSFQKAAVTSVTIYTAYKFFFGQAGQSDKNNNERHVVSLQIEETYLIVLHGENKPLKNSHRRTVTSEPERLNSLAVLTLLNIYGQKTVAQAFGFTTLTFSLGLLTKKFVCLLKEAKDGDLDLNTAATALKVQKRRIYDITNVLEGIGLIEKNSKNHVRTQLQSASSLRQNYKTKIEELRAANATLETERLELEKANQNVDINIKNIYEAEESGQPFYILQLSDSNPEDHFTITNSHYGLGNMSSRAFTQPSPPLNIHDNGPLRLNIALPPPYPHPTSTPTPPDEDYDMIYGSMDDHRLHYRHQQQVYHRQSHNRPQRQYHRRSEFGIIDDGNDNFEPIYPSFGARDCDFGTLRHEGREGLDIFGRDLNQKMRSDHLP</sequence>
<dbReference type="SUPFAM" id="SSF46785">
    <property type="entry name" value="Winged helix' DNA-binding domain"/>
    <property type="match status" value="1"/>
</dbReference>
<feature type="domain" description="E2F/DP family winged-helix DNA-binding" evidence="7">
    <location>
        <begin position="129"/>
        <end position="193"/>
    </location>
</feature>
<dbReference type="InterPro" id="IPR036390">
    <property type="entry name" value="WH_DNA-bd_sf"/>
</dbReference>
<dbReference type="InterPro" id="IPR003316">
    <property type="entry name" value="E2F_WHTH_DNA-bd_dom"/>
</dbReference>
<evidence type="ECO:0000256" key="2">
    <source>
        <dbReference type="ARBA" id="ARBA00023015"/>
    </source>
</evidence>
<accession>A0A9N8ZWG4</accession>
<dbReference type="GO" id="GO:0000981">
    <property type="term" value="F:DNA-binding transcription factor activity, RNA polymerase II-specific"/>
    <property type="evidence" value="ECO:0007669"/>
    <property type="project" value="TreeGrafter"/>
</dbReference>
<reference evidence="8" key="1">
    <citation type="submission" date="2021-06" db="EMBL/GenBank/DDBJ databases">
        <authorList>
            <person name="Kallberg Y."/>
            <person name="Tangrot J."/>
            <person name="Rosling A."/>
        </authorList>
    </citation>
    <scope>NUCLEOTIDE SEQUENCE</scope>
    <source>
        <strain evidence="8">IN212</strain>
    </source>
</reference>
<evidence type="ECO:0000256" key="1">
    <source>
        <dbReference type="ARBA" id="ARBA00010940"/>
    </source>
</evidence>
<keyword evidence="9" id="KW-1185">Reference proteome</keyword>
<dbReference type="Pfam" id="PF02319">
    <property type="entry name" value="WHD_E2F_TDP"/>
    <property type="match status" value="1"/>
</dbReference>
<dbReference type="InterPro" id="IPR015633">
    <property type="entry name" value="E2F"/>
</dbReference>
<feature type="coiled-coil region" evidence="6">
    <location>
        <begin position="194"/>
        <end position="235"/>
    </location>
</feature>
<comment type="caution">
    <text evidence="8">The sequence shown here is derived from an EMBL/GenBank/DDBJ whole genome shotgun (WGS) entry which is preliminary data.</text>
</comment>
<evidence type="ECO:0000256" key="5">
    <source>
        <dbReference type="RuleBase" id="RU003796"/>
    </source>
</evidence>
<dbReference type="PANTHER" id="PTHR12081:SF18">
    <property type="entry name" value="TRANSCRIPTION FACTOR E2F2-RELATED"/>
    <property type="match status" value="1"/>
</dbReference>
<proteinExistence type="inferred from homology"/>
<gene>
    <name evidence="8" type="ORF">RFULGI_LOCUS2832</name>
</gene>